<sequence length="66" mass="7045">MLHPGGELTVQDATLTDEVLKFESRMTASTAGKKTITGELESAVCTDNNCEIFKEAVSIEVDVAAQ</sequence>
<organism evidence="1 2">
    <name type="scientific">Nannocystis punicea</name>
    <dbReference type="NCBI Taxonomy" id="2995304"/>
    <lineage>
        <taxon>Bacteria</taxon>
        <taxon>Pseudomonadati</taxon>
        <taxon>Myxococcota</taxon>
        <taxon>Polyangia</taxon>
        <taxon>Nannocystales</taxon>
        <taxon>Nannocystaceae</taxon>
        <taxon>Nannocystis</taxon>
    </lineage>
</organism>
<reference evidence="1" key="1">
    <citation type="submission" date="2022-11" db="EMBL/GenBank/DDBJ databases">
        <title>Minimal conservation of predation-associated metabolite biosynthetic gene clusters underscores biosynthetic potential of Myxococcota including descriptions for ten novel species: Archangium lansinium sp. nov., Myxococcus landrumus sp. nov., Nannocystis bai.</title>
        <authorList>
            <person name="Ahearne A."/>
            <person name="Stevens C."/>
            <person name="Dowd S."/>
        </authorList>
    </citation>
    <scope>NUCLEOTIDE SEQUENCE</scope>
    <source>
        <strain evidence="1">Fl3</strain>
    </source>
</reference>
<dbReference type="Proteomes" id="UP001164459">
    <property type="component" value="Chromosome"/>
</dbReference>
<name>A0ABY7HHQ2_9BACT</name>
<evidence type="ECO:0000313" key="1">
    <source>
        <dbReference type="EMBL" id="WAS98861.1"/>
    </source>
</evidence>
<evidence type="ECO:0008006" key="3">
    <source>
        <dbReference type="Google" id="ProtNLM"/>
    </source>
</evidence>
<proteinExistence type="predicted"/>
<dbReference type="RefSeq" id="WP_269041218.1">
    <property type="nucleotide sequence ID" value="NZ_CP114040.1"/>
</dbReference>
<evidence type="ECO:0000313" key="2">
    <source>
        <dbReference type="Proteomes" id="UP001164459"/>
    </source>
</evidence>
<dbReference type="EMBL" id="CP114040">
    <property type="protein sequence ID" value="WAS98861.1"/>
    <property type="molecule type" value="Genomic_DNA"/>
</dbReference>
<accession>A0ABY7HHQ2</accession>
<protein>
    <recommendedName>
        <fullName evidence="3">Polymer-forming protein</fullName>
    </recommendedName>
</protein>
<keyword evidence="2" id="KW-1185">Reference proteome</keyword>
<gene>
    <name evidence="1" type="ORF">O0S08_22250</name>
</gene>